<keyword evidence="2" id="KW-0378">Hydrolase</keyword>
<dbReference type="InterPro" id="IPR002168">
    <property type="entry name" value="Lipase_GDXG_HIS_AS"/>
</dbReference>
<dbReference type="GO" id="GO:0004806">
    <property type="term" value="F:triacylglycerol lipase activity"/>
    <property type="evidence" value="ECO:0007669"/>
    <property type="project" value="TreeGrafter"/>
</dbReference>
<feature type="chain" id="PRO_5015415217" evidence="3">
    <location>
        <begin position="23"/>
        <end position="457"/>
    </location>
</feature>
<evidence type="ECO:0000259" key="5">
    <source>
        <dbReference type="Pfam" id="PF20434"/>
    </source>
</evidence>
<dbReference type="PANTHER" id="PTHR48081:SF30">
    <property type="entry name" value="ACETYL-HYDROLASE LIPR-RELATED"/>
    <property type="match status" value="1"/>
</dbReference>
<comment type="caution">
    <text evidence="6">The sequence shown here is derived from an EMBL/GenBank/DDBJ whole genome shotgun (WGS) entry which is preliminary data.</text>
</comment>
<dbReference type="Pfam" id="PF20434">
    <property type="entry name" value="BD-FAE"/>
    <property type="match status" value="1"/>
</dbReference>
<dbReference type="InterPro" id="IPR049492">
    <property type="entry name" value="BD-FAE-like_dom"/>
</dbReference>
<feature type="signal peptide" evidence="3">
    <location>
        <begin position="1"/>
        <end position="22"/>
    </location>
</feature>
<dbReference type="PANTHER" id="PTHR48081">
    <property type="entry name" value="AB HYDROLASE SUPERFAMILY PROTEIN C4A8.06C"/>
    <property type="match status" value="1"/>
</dbReference>
<dbReference type="AlphaFoldDB" id="A0A2T6C0A0"/>
<reference evidence="6 7" key="1">
    <citation type="submission" date="2018-04" db="EMBL/GenBank/DDBJ databases">
        <title>Genomic Encyclopedia of Archaeal and Bacterial Type Strains, Phase II (KMG-II): from individual species to whole genera.</title>
        <authorList>
            <person name="Goeker M."/>
        </authorList>
    </citation>
    <scope>NUCLEOTIDE SEQUENCE [LARGE SCALE GENOMIC DNA]</scope>
    <source>
        <strain evidence="6 7">DSM 25731</strain>
    </source>
</reference>
<name>A0A2T6C0A0_9FLAO</name>
<keyword evidence="7" id="KW-1185">Reference proteome</keyword>
<dbReference type="RefSeq" id="WP_108114955.1">
    <property type="nucleotide sequence ID" value="NZ_QBKT01000004.1"/>
</dbReference>
<dbReference type="InterPro" id="IPR050300">
    <property type="entry name" value="GDXG_lipolytic_enzyme"/>
</dbReference>
<dbReference type="EMBL" id="QBKT01000004">
    <property type="protein sequence ID" value="PTX61745.1"/>
    <property type="molecule type" value="Genomic_DNA"/>
</dbReference>
<proteinExistence type="inferred from homology"/>
<sequence>MKKNRLCLTCIIVLLFIGLASAQNYREIKAEAIEYKKIDTISLKLHIYKPFNFNPNTTYKCIVFFHGGGWSSGNHKAFKKHAQYLASRGLIAISADYRIHNKHKTTPFDALEDAKSAIRFVRKHSKSLHIDPKMIAAGGGSAGGHLAAACGTIEGLEGQNEDLSISSKPNALVLYNPVYDNSKNGFGYRRMQGRHLEISPLHNISKGAPPTIVFFGTEDKTTPVASSKAYEKRMKEVGSRCDLFLYEGQEHTFFNNGRYFVETLRETDAFLESLGYLQGKPTVTLKKELSIGTDLVDKQKVYYLKTKSDFSKITKSEKNGTLQFLVETIKEPKFIENYATSIPIEKDNYPKGTVFLLSYDAKTVSASSKTEEAKIFWSIKELQLYKGKNIASTQSISSEWKTYYIPMEAKESIKKEDLGIVMQYGFRPQSFLIKNIKFRVFPQGTKLRELPRTEKNL</sequence>
<evidence type="ECO:0000256" key="3">
    <source>
        <dbReference type="SAM" id="SignalP"/>
    </source>
</evidence>
<dbReference type="Gene3D" id="3.40.50.1820">
    <property type="entry name" value="alpha/beta hydrolase"/>
    <property type="match status" value="1"/>
</dbReference>
<gene>
    <name evidence="6" type="ORF">C8N46_104389</name>
</gene>
<feature type="domain" description="Dienelactone hydrolase" evidence="4">
    <location>
        <begin position="199"/>
        <end position="259"/>
    </location>
</feature>
<evidence type="ECO:0000256" key="2">
    <source>
        <dbReference type="ARBA" id="ARBA00022801"/>
    </source>
</evidence>
<dbReference type="Proteomes" id="UP000244090">
    <property type="component" value="Unassembled WGS sequence"/>
</dbReference>
<dbReference type="InterPro" id="IPR002925">
    <property type="entry name" value="Dienelactn_hydro"/>
</dbReference>
<comment type="similarity">
    <text evidence="1">Belongs to the 'GDXG' lipolytic enzyme family.</text>
</comment>
<keyword evidence="3" id="KW-0732">Signal</keyword>
<accession>A0A2T6C0A0</accession>
<dbReference type="OrthoDB" id="9796689at2"/>
<evidence type="ECO:0000313" key="6">
    <source>
        <dbReference type="EMBL" id="PTX61745.1"/>
    </source>
</evidence>
<feature type="domain" description="BD-FAE-like" evidence="5">
    <location>
        <begin position="45"/>
        <end position="165"/>
    </location>
</feature>
<dbReference type="Pfam" id="PF01738">
    <property type="entry name" value="DLH"/>
    <property type="match status" value="1"/>
</dbReference>
<evidence type="ECO:0000256" key="1">
    <source>
        <dbReference type="ARBA" id="ARBA00010515"/>
    </source>
</evidence>
<organism evidence="6 7">
    <name type="scientific">Kordia periserrulae</name>
    <dbReference type="NCBI Taxonomy" id="701523"/>
    <lineage>
        <taxon>Bacteria</taxon>
        <taxon>Pseudomonadati</taxon>
        <taxon>Bacteroidota</taxon>
        <taxon>Flavobacteriia</taxon>
        <taxon>Flavobacteriales</taxon>
        <taxon>Flavobacteriaceae</taxon>
        <taxon>Kordia</taxon>
    </lineage>
</organism>
<dbReference type="InterPro" id="IPR029058">
    <property type="entry name" value="AB_hydrolase_fold"/>
</dbReference>
<protein>
    <submittedName>
        <fullName evidence="6">Acetyl esterase/lipase</fullName>
    </submittedName>
</protein>
<dbReference type="PROSITE" id="PS01173">
    <property type="entry name" value="LIPASE_GDXG_HIS"/>
    <property type="match status" value="1"/>
</dbReference>
<evidence type="ECO:0000259" key="4">
    <source>
        <dbReference type="Pfam" id="PF01738"/>
    </source>
</evidence>
<dbReference type="SUPFAM" id="SSF53474">
    <property type="entry name" value="alpha/beta-Hydrolases"/>
    <property type="match status" value="1"/>
</dbReference>
<evidence type="ECO:0000313" key="7">
    <source>
        <dbReference type="Proteomes" id="UP000244090"/>
    </source>
</evidence>